<evidence type="ECO:0000313" key="2">
    <source>
        <dbReference type="EMBL" id="KAJ4430412.1"/>
    </source>
</evidence>
<protein>
    <submittedName>
        <fullName evidence="2">Uncharacterized protein</fullName>
    </submittedName>
</protein>
<organism evidence="2 3">
    <name type="scientific">Periplaneta americana</name>
    <name type="common">American cockroach</name>
    <name type="synonym">Blatta americana</name>
    <dbReference type="NCBI Taxonomy" id="6978"/>
    <lineage>
        <taxon>Eukaryota</taxon>
        <taxon>Metazoa</taxon>
        <taxon>Ecdysozoa</taxon>
        <taxon>Arthropoda</taxon>
        <taxon>Hexapoda</taxon>
        <taxon>Insecta</taxon>
        <taxon>Pterygota</taxon>
        <taxon>Neoptera</taxon>
        <taxon>Polyneoptera</taxon>
        <taxon>Dictyoptera</taxon>
        <taxon>Blattodea</taxon>
        <taxon>Blattoidea</taxon>
        <taxon>Blattidae</taxon>
        <taxon>Blattinae</taxon>
        <taxon>Periplaneta</taxon>
    </lineage>
</organism>
<keyword evidence="3" id="KW-1185">Reference proteome</keyword>
<sequence length="87" mass="9557">MAGLCEGGNEPPGSLKDVCNSSEKEGQRGARKRKQRGESRVPEDSNRWKLDSMEGSKLKKRRESIRKPNEKMGTEEGHTAGSAPGMN</sequence>
<proteinExistence type="predicted"/>
<accession>A0ABQ8S8Z5</accession>
<feature type="compositionally biased region" description="Basic and acidic residues" evidence="1">
    <location>
        <begin position="65"/>
        <end position="78"/>
    </location>
</feature>
<comment type="caution">
    <text evidence="2">The sequence shown here is derived from an EMBL/GenBank/DDBJ whole genome shotgun (WGS) entry which is preliminary data.</text>
</comment>
<dbReference type="EMBL" id="JAJSOF020000033">
    <property type="protein sequence ID" value="KAJ4430412.1"/>
    <property type="molecule type" value="Genomic_DNA"/>
</dbReference>
<feature type="compositionally biased region" description="Basic and acidic residues" evidence="1">
    <location>
        <begin position="36"/>
        <end position="57"/>
    </location>
</feature>
<evidence type="ECO:0000313" key="3">
    <source>
        <dbReference type="Proteomes" id="UP001148838"/>
    </source>
</evidence>
<feature type="region of interest" description="Disordered" evidence="1">
    <location>
        <begin position="1"/>
        <end position="87"/>
    </location>
</feature>
<dbReference type="Proteomes" id="UP001148838">
    <property type="component" value="Unassembled WGS sequence"/>
</dbReference>
<evidence type="ECO:0000256" key="1">
    <source>
        <dbReference type="SAM" id="MobiDB-lite"/>
    </source>
</evidence>
<reference evidence="2 3" key="1">
    <citation type="journal article" date="2022" name="Allergy">
        <title>Genome assembly and annotation of Periplaneta americana reveal a comprehensive cockroach allergen profile.</title>
        <authorList>
            <person name="Wang L."/>
            <person name="Xiong Q."/>
            <person name="Saelim N."/>
            <person name="Wang L."/>
            <person name="Nong W."/>
            <person name="Wan A.T."/>
            <person name="Shi M."/>
            <person name="Liu X."/>
            <person name="Cao Q."/>
            <person name="Hui J.H.L."/>
            <person name="Sookrung N."/>
            <person name="Leung T.F."/>
            <person name="Tungtrongchitr A."/>
            <person name="Tsui S.K.W."/>
        </authorList>
    </citation>
    <scope>NUCLEOTIDE SEQUENCE [LARGE SCALE GENOMIC DNA]</scope>
    <source>
        <strain evidence="2">PWHHKU_190912</strain>
    </source>
</reference>
<name>A0ABQ8S8Z5_PERAM</name>
<gene>
    <name evidence="2" type="ORF">ANN_22628</name>
</gene>